<accession>A0A411E963</accession>
<dbReference type="GO" id="GO:0008218">
    <property type="term" value="P:bioluminescence"/>
    <property type="evidence" value="ECO:0007669"/>
    <property type="project" value="InterPro"/>
</dbReference>
<dbReference type="Proteomes" id="UP000290889">
    <property type="component" value="Chromosome"/>
</dbReference>
<dbReference type="SUPFAM" id="SSF53720">
    <property type="entry name" value="ALDH-like"/>
    <property type="match status" value="1"/>
</dbReference>
<proteinExistence type="predicted"/>
<reference evidence="2 3" key="1">
    <citation type="submission" date="2019-01" db="EMBL/GenBank/DDBJ databases">
        <title>Muriicola soli sp. nov., isolated from soil.</title>
        <authorList>
            <person name="Kang H.J."/>
            <person name="Kim S.B."/>
        </authorList>
    </citation>
    <scope>NUCLEOTIDE SEQUENCE [LARGE SCALE GENOMIC DNA]</scope>
    <source>
        <strain evidence="2 3">MMS17-SY002</strain>
    </source>
</reference>
<evidence type="ECO:0000313" key="2">
    <source>
        <dbReference type="EMBL" id="QBA64251.1"/>
    </source>
</evidence>
<dbReference type="AlphaFoldDB" id="A0A411E963"/>
<dbReference type="RefSeq" id="WP_129604131.1">
    <property type="nucleotide sequence ID" value="NZ_CP035544.1"/>
</dbReference>
<gene>
    <name evidence="2" type="ORF">EQY75_06750</name>
</gene>
<protein>
    <submittedName>
        <fullName evidence="2">Acyl-CoA reductase</fullName>
    </submittedName>
</protein>
<organism evidence="2 3">
    <name type="scientific">Muriicola soli</name>
    <dbReference type="NCBI Taxonomy" id="2507538"/>
    <lineage>
        <taxon>Bacteria</taxon>
        <taxon>Pseudomonadati</taxon>
        <taxon>Bacteroidota</taxon>
        <taxon>Flavobacteriia</taxon>
        <taxon>Flavobacteriales</taxon>
        <taxon>Flavobacteriaceae</taxon>
        <taxon>Muriicola</taxon>
    </lineage>
</organism>
<dbReference type="InterPro" id="IPR008670">
    <property type="entry name" value="CoA_reduct_LuxC"/>
</dbReference>
<sequence>MATLEERFKAFVKLGEFLRNFRPAENTGNEAYEELKQVLRQARLKNGWFSEDNLHHAIAAWGDLLTPENLNTWISSYPVQDEASGEIAIIMAGNIPLVGFHDLLSVLITGHTAKVKLSSNDKDLLPFLMRKLTEFEPRLEGQVQFVEGILKDFDAVIATGSDNTSRYFEYYFGHKPHIIRKNRNSVAVLQGNETQQTLSALGEDIFHYFGLGCRSVSKLFVPESYDFKKFFQAIEPYKKLIDHHKYHNNYDYNKAVYLMSEFPFLDNGFLLLKPDENYASPIGTLFYETYDSKTQIKDKLTADQNKIQCVVAEGISPVEVAFGQTQKPSLTDYADGVDTVEFLLKT</sequence>
<keyword evidence="1" id="KW-0521">NADP</keyword>
<dbReference type="GO" id="GO:0003995">
    <property type="term" value="F:acyl-CoA dehydrogenase activity"/>
    <property type="evidence" value="ECO:0007669"/>
    <property type="project" value="InterPro"/>
</dbReference>
<dbReference type="OrthoDB" id="1522941at2"/>
<dbReference type="InterPro" id="IPR016161">
    <property type="entry name" value="Ald_DH/histidinol_DH"/>
</dbReference>
<dbReference type="EMBL" id="CP035544">
    <property type="protein sequence ID" value="QBA64251.1"/>
    <property type="molecule type" value="Genomic_DNA"/>
</dbReference>
<keyword evidence="3" id="KW-1185">Reference proteome</keyword>
<name>A0A411E963_9FLAO</name>
<evidence type="ECO:0000313" key="3">
    <source>
        <dbReference type="Proteomes" id="UP000290889"/>
    </source>
</evidence>
<dbReference type="KEGG" id="mur:EQY75_06750"/>
<dbReference type="Pfam" id="PF05893">
    <property type="entry name" value="LuxC"/>
    <property type="match status" value="1"/>
</dbReference>
<evidence type="ECO:0000256" key="1">
    <source>
        <dbReference type="ARBA" id="ARBA00022857"/>
    </source>
</evidence>